<dbReference type="AlphaFoldDB" id="A0A0A8XX82"/>
<evidence type="ECO:0000313" key="1">
    <source>
        <dbReference type="EMBL" id="JAD16317.1"/>
    </source>
</evidence>
<protein>
    <submittedName>
        <fullName evidence="1">Uncharacterized protein</fullName>
    </submittedName>
</protein>
<dbReference type="EMBL" id="GBRH01281578">
    <property type="protein sequence ID" value="JAD16317.1"/>
    <property type="molecule type" value="Transcribed_RNA"/>
</dbReference>
<proteinExistence type="predicted"/>
<accession>A0A0A8XX82</accession>
<sequence length="25" mass="3119">MTIHSRNRVLQLLIHTLERKFSMFF</sequence>
<name>A0A0A8XX82_ARUDO</name>
<reference evidence="1" key="2">
    <citation type="journal article" date="2015" name="Data Brief">
        <title>Shoot transcriptome of the giant reed, Arundo donax.</title>
        <authorList>
            <person name="Barrero R.A."/>
            <person name="Guerrero F.D."/>
            <person name="Moolhuijzen P."/>
            <person name="Goolsby J.A."/>
            <person name="Tidwell J."/>
            <person name="Bellgard S.E."/>
            <person name="Bellgard M.I."/>
        </authorList>
    </citation>
    <scope>NUCLEOTIDE SEQUENCE</scope>
    <source>
        <tissue evidence="1">Shoot tissue taken approximately 20 cm above the soil surface</tissue>
    </source>
</reference>
<organism evidence="1">
    <name type="scientific">Arundo donax</name>
    <name type="common">Giant reed</name>
    <name type="synonym">Donax arundinaceus</name>
    <dbReference type="NCBI Taxonomy" id="35708"/>
    <lineage>
        <taxon>Eukaryota</taxon>
        <taxon>Viridiplantae</taxon>
        <taxon>Streptophyta</taxon>
        <taxon>Embryophyta</taxon>
        <taxon>Tracheophyta</taxon>
        <taxon>Spermatophyta</taxon>
        <taxon>Magnoliopsida</taxon>
        <taxon>Liliopsida</taxon>
        <taxon>Poales</taxon>
        <taxon>Poaceae</taxon>
        <taxon>PACMAD clade</taxon>
        <taxon>Arundinoideae</taxon>
        <taxon>Arundineae</taxon>
        <taxon>Arundo</taxon>
    </lineage>
</organism>
<reference evidence="1" key="1">
    <citation type="submission" date="2014-09" db="EMBL/GenBank/DDBJ databases">
        <authorList>
            <person name="Magalhaes I.L.F."/>
            <person name="Oliveira U."/>
            <person name="Santos F.R."/>
            <person name="Vidigal T.H.D.A."/>
            <person name="Brescovit A.D."/>
            <person name="Santos A.J."/>
        </authorList>
    </citation>
    <scope>NUCLEOTIDE SEQUENCE</scope>
    <source>
        <tissue evidence="1">Shoot tissue taken approximately 20 cm above the soil surface</tissue>
    </source>
</reference>